<dbReference type="EMBL" id="JBBPBM010000052">
    <property type="protein sequence ID" value="KAK8518846.1"/>
    <property type="molecule type" value="Genomic_DNA"/>
</dbReference>
<keyword evidence="5" id="KW-1185">Reference proteome</keyword>
<comment type="caution">
    <text evidence="4">The sequence shown here is derived from an EMBL/GenBank/DDBJ whole genome shotgun (WGS) entry which is preliminary data.</text>
</comment>
<keyword evidence="3" id="KW-0808">Transferase</keyword>
<reference evidence="4 5" key="1">
    <citation type="journal article" date="2024" name="G3 (Bethesda)">
        <title>Genome assembly of Hibiscus sabdariffa L. provides insights into metabolisms of medicinal natural products.</title>
        <authorList>
            <person name="Kim T."/>
        </authorList>
    </citation>
    <scope>NUCLEOTIDE SEQUENCE [LARGE SCALE GENOMIC DNA]</scope>
    <source>
        <strain evidence="4">TK-2024</strain>
        <tissue evidence="4">Old leaves</tissue>
    </source>
</reference>
<evidence type="ECO:0000313" key="4">
    <source>
        <dbReference type="EMBL" id="KAK8518846.1"/>
    </source>
</evidence>
<dbReference type="PANTHER" id="PTHR48047">
    <property type="entry name" value="GLYCOSYLTRANSFERASE"/>
    <property type="match status" value="1"/>
</dbReference>
<dbReference type="InterPro" id="IPR002213">
    <property type="entry name" value="UDP_glucos_trans"/>
</dbReference>
<dbReference type="Pfam" id="PF00201">
    <property type="entry name" value="UDPGT"/>
    <property type="match status" value="1"/>
</dbReference>
<keyword evidence="2" id="KW-0328">Glycosyltransferase</keyword>
<sequence>MARNPHPLHILFFPHLAHGHLIPMIDMARLFARQPGVKSTIVTTQLNASPFFQTIENERKSGFQIDIQVIKFPYQEAGLPEGYENVSSRYSQQMGIDFLKALSLLRQPLERVVRECRPDCLVADQSFPWVTQVANNLGVPRLAFPPTSNFAMCVFNSLYRNQPRQYVTSDYEPFVVPDIPDKITMIGQQQPDELRDRLDEEMKKFMDEALESDVNCYGVVMNSFKELEPAYVEHYRKVMGRKTWNIGPLSLCNKDKKDKLQRGNEASIDVNDCLTWLDSKEPNSVLYVCFGTSCWFSAAQLNEIAKGLEESGQDFIWVVREVDVGKEEEWLPEGFEERVKGKGLIIRGWAPQVLILEHEAVGGFMSHLGWNSTLESITYGVAMITWPLSNEQFYNEKLVTEVLRVGVAVGVEEWCDWMEEHKFLVRKESIAMAVRKLMEGEEAEERRERAGKLKEMARRAVEGGSSECDLKDLLDGLRSVTVRKKYDNFGNI</sequence>
<evidence type="ECO:0000256" key="1">
    <source>
        <dbReference type="ARBA" id="ARBA00009995"/>
    </source>
</evidence>
<protein>
    <submittedName>
        <fullName evidence="4">Uncharacterized protein</fullName>
    </submittedName>
</protein>
<proteinExistence type="inferred from homology"/>
<dbReference type="Proteomes" id="UP001472677">
    <property type="component" value="Unassembled WGS sequence"/>
</dbReference>
<evidence type="ECO:0000313" key="5">
    <source>
        <dbReference type="Proteomes" id="UP001472677"/>
    </source>
</evidence>
<gene>
    <name evidence="4" type="ORF">V6N12_012087</name>
</gene>
<evidence type="ECO:0000256" key="2">
    <source>
        <dbReference type="ARBA" id="ARBA00022676"/>
    </source>
</evidence>
<dbReference type="SUPFAM" id="SSF53756">
    <property type="entry name" value="UDP-Glycosyltransferase/glycogen phosphorylase"/>
    <property type="match status" value="1"/>
</dbReference>
<organism evidence="4 5">
    <name type="scientific">Hibiscus sabdariffa</name>
    <name type="common">roselle</name>
    <dbReference type="NCBI Taxonomy" id="183260"/>
    <lineage>
        <taxon>Eukaryota</taxon>
        <taxon>Viridiplantae</taxon>
        <taxon>Streptophyta</taxon>
        <taxon>Embryophyta</taxon>
        <taxon>Tracheophyta</taxon>
        <taxon>Spermatophyta</taxon>
        <taxon>Magnoliopsida</taxon>
        <taxon>eudicotyledons</taxon>
        <taxon>Gunneridae</taxon>
        <taxon>Pentapetalae</taxon>
        <taxon>rosids</taxon>
        <taxon>malvids</taxon>
        <taxon>Malvales</taxon>
        <taxon>Malvaceae</taxon>
        <taxon>Malvoideae</taxon>
        <taxon>Hibiscus</taxon>
    </lineage>
</organism>
<dbReference type="Gene3D" id="3.40.50.2000">
    <property type="entry name" value="Glycogen Phosphorylase B"/>
    <property type="match status" value="2"/>
</dbReference>
<comment type="similarity">
    <text evidence="1">Belongs to the UDP-glycosyltransferase family.</text>
</comment>
<dbReference type="PANTHER" id="PTHR48047:SF45">
    <property type="entry name" value="SCOPOLETIN GLUCOSYLTRANSFERASE-LIKE"/>
    <property type="match status" value="1"/>
</dbReference>
<name>A0ABR2CJ48_9ROSI</name>
<evidence type="ECO:0000256" key="3">
    <source>
        <dbReference type="ARBA" id="ARBA00022679"/>
    </source>
</evidence>
<accession>A0ABR2CJ48</accession>
<dbReference type="CDD" id="cd03784">
    <property type="entry name" value="GT1_Gtf-like"/>
    <property type="match status" value="1"/>
</dbReference>